<dbReference type="Proteomes" id="UP001596096">
    <property type="component" value="Unassembled WGS sequence"/>
</dbReference>
<proteinExistence type="predicted"/>
<dbReference type="RefSeq" id="WP_219551938.1">
    <property type="nucleotide sequence ID" value="NZ_JAHKRN010000084.1"/>
</dbReference>
<evidence type="ECO:0000313" key="3">
    <source>
        <dbReference type="Proteomes" id="UP001596096"/>
    </source>
</evidence>
<keyword evidence="3" id="KW-1185">Reference proteome</keyword>
<comment type="caution">
    <text evidence="2">The sequence shown here is derived from an EMBL/GenBank/DDBJ whole genome shotgun (WGS) entry which is preliminary data.</text>
</comment>
<dbReference type="Pfam" id="PF01210">
    <property type="entry name" value="NAD_Gly3P_dh_N"/>
    <property type="match status" value="1"/>
</dbReference>
<feature type="domain" description="Glycerol-3-phosphate dehydrogenase NAD-dependent N-terminal" evidence="1">
    <location>
        <begin position="4"/>
        <end position="85"/>
    </location>
</feature>
<evidence type="ECO:0000259" key="1">
    <source>
        <dbReference type="Pfam" id="PF01210"/>
    </source>
</evidence>
<reference evidence="3" key="1">
    <citation type="journal article" date="2019" name="Int. J. Syst. Evol. Microbiol.">
        <title>The Global Catalogue of Microorganisms (GCM) 10K type strain sequencing project: providing services to taxonomists for standard genome sequencing and annotation.</title>
        <authorList>
            <consortium name="The Broad Institute Genomics Platform"/>
            <consortium name="The Broad Institute Genome Sequencing Center for Infectious Disease"/>
            <person name="Wu L."/>
            <person name="Ma J."/>
        </authorList>
    </citation>
    <scope>NUCLEOTIDE SEQUENCE [LARGE SCALE GENOMIC DNA]</scope>
    <source>
        <strain evidence="3">CGMCC 4.7106</strain>
    </source>
</reference>
<protein>
    <recommendedName>
        <fullName evidence="1">Glycerol-3-phosphate dehydrogenase NAD-dependent N-terminal domain-containing protein</fullName>
    </recommendedName>
</protein>
<sequence length="85" mass="9070">MRTSVFGAGSWGTTVAALVCKRHDTLVWSRDPGVAEGLNATHRNQVYLPGFDLPETLRGSDDPGAAARAQVLIVGVPSHAFRQVL</sequence>
<organism evidence="2 3">
    <name type="scientific">Nonomuraea harbinensis</name>
    <dbReference type="NCBI Taxonomy" id="1286938"/>
    <lineage>
        <taxon>Bacteria</taxon>
        <taxon>Bacillati</taxon>
        <taxon>Actinomycetota</taxon>
        <taxon>Actinomycetes</taxon>
        <taxon>Streptosporangiales</taxon>
        <taxon>Streptosporangiaceae</taxon>
        <taxon>Nonomuraea</taxon>
    </lineage>
</organism>
<dbReference type="EMBL" id="JBHSNW010000038">
    <property type="protein sequence ID" value="MFC5821724.1"/>
    <property type="molecule type" value="Genomic_DNA"/>
</dbReference>
<gene>
    <name evidence="2" type="ORF">ACFPUY_42125</name>
</gene>
<dbReference type="InterPro" id="IPR011128">
    <property type="entry name" value="G3P_DH_NAD-dep_N"/>
</dbReference>
<evidence type="ECO:0000313" key="2">
    <source>
        <dbReference type="EMBL" id="MFC5821724.1"/>
    </source>
</evidence>
<name>A0ABW1C7R1_9ACTN</name>
<accession>A0ABW1C7R1</accession>